<keyword evidence="2" id="KW-1185">Reference proteome</keyword>
<name>A0ACC1D5K7_9NEOP</name>
<proteinExistence type="predicted"/>
<comment type="caution">
    <text evidence="1">The sequence shown here is derived from an EMBL/GenBank/DDBJ whole genome shotgun (WGS) entry which is preliminary data.</text>
</comment>
<reference evidence="1 2" key="1">
    <citation type="journal article" date="2021" name="Front. Genet.">
        <title>Chromosome-Level Genome Assembly Reveals Significant Gene Expansion in the Toll and IMD Signaling Pathways of Dendrolimus kikuchii.</title>
        <authorList>
            <person name="Zhou J."/>
            <person name="Wu P."/>
            <person name="Xiong Z."/>
            <person name="Liu N."/>
            <person name="Zhao N."/>
            <person name="Ji M."/>
            <person name="Qiu Y."/>
            <person name="Yang B."/>
        </authorList>
    </citation>
    <scope>NUCLEOTIDE SEQUENCE [LARGE SCALE GENOMIC DNA]</scope>
    <source>
        <strain evidence="1">Ann1</strain>
    </source>
</reference>
<dbReference type="Proteomes" id="UP000824533">
    <property type="component" value="Linkage Group LG08"/>
</dbReference>
<protein>
    <submittedName>
        <fullName evidence="1">Uncharacterized protein</fullName>
    </submittedName>
</protein>
<organism evidence="1 2">
    <name type="scientific">Dendrolimus kikuchii</name>
    <dbReference type="NCBI Taxonomy" id="765133"/>
    <lineage>
        <taxon>Eukaryota</taxon>
        <taxon>Metazoa</taxon>
        <taxon>Ecdysozoa</taxon>
        <taxon>Arthropoda</taxon>
        <taxon>Hexapoda</taxon>
        <taxon>Insecta</taxon>
        <taxon>Pterygota</taxon>
        <taxon>Neoptera</taxon>
        <taxon>Endopterygota</taxon>
        <taxon>Lepidoptera</taxon>
        <taxon>Glossata</taxon>
        <taxon>Ditrysia</taxon>
        <taxon>Bombycoidea</taxon>
        <taxon>Lasiocampidae</taxon>
        <taxon>Dendrolimus</taxon>
    </lineage>
</organism>
<evidence type="ECO:0000313" key="1">
    <source>
        <dbReference type="EMBL" id="KAJ0179213.1"/>
    </source>
</evidence>
<sequence length="223" mass="25763">MEPLMTQEESYAERRQLFKNIWDTAMNIDEKDFDIINKPKVIKTLRLDEVDKCVIGKKKKQRIRNLRTVCNKILDFCDRQDADDMFYEKIVAEGQEPIQHKLQLKSKKLKRTRMKKKMNKAKSLFSPLGDLVESKKENEKNNDFPNLTSKASQDRAFLKLKCTSVKKSVTKSSSRNQKLTALENLIGTSSASGNRSKVIKKKSNKRKKPSVSEQLPGTLDWPV</sequence>
<evidence type="ECO:0000313" key="2">
    <source>
        <dbReference type="Proteomes" id="UP000824533"/>
    </source>
</evidence>
<accession>A0ACC1D5K7</accession>
<dbReference type="EMBL" id="CM034394">
    <property type="protein sequence ID" value="KAJ0179213.1"/>
    <property type="molecule type" value="Genomic_DNA"/>
</dbReference>
<gene>
    <name evidence="1" type="ORF">K1T71_004925</name>
</gene>